<keyword evidence="3" id="KW-0804">Transcription</keyword>
<dbReference type="SMART" id="SM00420">
    <property type="entry name" value="HTH_DEOR"/>
    <property type="match status" value="1"/>
</dbReference>
<dbReference type="OrthoDB" id="7688673at2"/>
<dbReference type="InterPro" id="IPR018356">
    <property type="entry name" value="Tscrpt_reg_HTH_DeoR_CS"/>
</dbReference>
<dbReference type="AlphaFoldDB" id="A0A261ERL5"/>
<dbReference type="SUPFAM" id="SSF100950">
    <property type="entry name" value="NagB/RpiA/CoA transferase-like"/>
    <property type="match status" value="1"/>
</dbReference>
<evidence type="ECO:0000256" key="2">
    <source>
        <dbReference type="ARBA" id="ARBA00023125"/>
    </source>
</evidence>
<dbReference type="PANTHER" id="PTHR30363">
    <property type="entry name" value="HTH-TYPE TRANSCRIPTIONAL REGULATOR SRLR-RELATED"/>
    <property type="match status" value="1"/>
</dbReference>
<dbReference type="Proteomes" id="UP000216454">
    <property type="component" value="Unassembled WGS sequence"/>
</dbReference>
<dbReference type="InterPro" id="IPR036390">
    <property type="entry name" value="WH_DNA-bd_sf"/>
</dbReference>
<dbReference type="PROSITE" id="PS00894">
    <property type="entry name" value="HTH_DEOR_1"/>
    <property type="match status" value="1"/>
</dbReference>
<evidence type="ECO:0000313" key="5">
    <source>
        <dbReference type="EMBL" id="OZG49316.1"/>
    </source>
</evidence>
<evidence type="ECO:0000259" key="4">
    <source>
        <dbReference type="PROSITE" id="PS51000"/>
    </source>
</evidence>
<name>A0A261ERL5_9BIFI</name>
<organism evidence="5 6">
    <name type="scientific">Pseudoscardovia suis</name>
    <dbReference type="NCBI Taxonomy" id="987063"/>
    <lineage>
        <taxon>Bacteria</taxon>
        <taxon>Bacillati</taxon>
        <taxon>Actinomycetota</taxon>
        <taxon>Actinomycetes</taxon>
        <taxon>Bifidobacteriales</taxon>
        <taxon>Bifidobacteriaceae</taxon>
        <taxon>Pseudoscardovia</taxon>
    </lineage>
</organism>
<dbReference type="PRINTS" id="PR00037">
    <property type="entry name" value="HTHLACR"/>
</dbReference>
<comment type="caution">
    <text evidence="5">The sequence shown here is derived from an EMBL/GenBank/DDBJ whole genome shotgun (WGS) entry which is preliminary data.</text>
</comment>
<accession>A0A261ERL5</accession>
<reference evidence="5 6" key="1">
    <citation type="journal article" date="2017" name="BMC Genomics">
        <title>Comparative genomic and phylogenomic analyses of the Bifidobacteriaceae family.</title>
        <authorList>
            <person name="Lugli G.A."/>
            <person name="Milani C."/>
            <person name="Turroni F."/>
            <person name="Duranti S."/>
            <person name="Mancabelli L."/>
            <person name="Mangifesta M."/>
            <person name="Ferrario C."/>
            <person name="Modesto M."/>
            <person name="Mattarelli P."/>
            <person name="Jiri K."/>
            <person name="van Sinderen D."/>
            <person name="Ventura M."/>
        </authorList>
    </citation>
    <scope>NUCLEOTIDE SEQUENCE [LARGE SCALE GENOMIC DNA]</scope>
    <source>
        <strain evidence="5 6">DSM 24744</strain>
    </source>
</reference>
<feature type="domain" description="HTH deoR-type" evidence="4">
    <location>
        <begin position="3"/>
        <end position="58"/>
    </location>
</feature>
<dbReference type="InterPro" id="IPR014036">
    <property type="entry name" value="DeoR-like_C"/>
</dbReference>
<dbReference type="InterPro" id="IPR050313">
    <property type="entry name" value="Carb_Metab_HTH_regulators"/>
</dbReference>
<evidence type="ECO:0000256" key="3">
    <source>
        <dbReference type="ARBA" id="ARBA00023163"/>
    </source>
</evidence>
<dbReference type="Pfam" id="PF08220">
    <property type="entry name" value="HTH_DeoR"/>
    <property type="match status" value="1"/>
</dbReference>
<dbReference type="Gene3D" id="3.40.50.1360">
    <property type="match status" value="1"/>
</dbReference>
<dbReference type="EMBL" id="MWWQ01000016">
    <property type="protein sequence ID" value="OZG49316.1"/>
    <property type="molecule type" value="Genomic_DNA"/>
</dbReference>
<dbReference type="Pfam" id="PF00455">
    <property type="entry name" value="DeoRC"/>
    <property type="match status" value="1"/>
</dbReference>
<dbReference type="GO" id="GO:0003677">
    <property type="term" value="F:DNA binding"/>
    <property type="evidence" value="ECO:0007669"/>
    <property type="project" value="UniProtKB-KW"/>
</dbReference>
<sequence>MISSQRQQYILRRLRTHGTVRCVDLARDLDVSPMTVRRDIAVLEGKGLLKRVHGGAVTTGTLMSEPMFAATNHKEIGDKEAIAKAAVDLVSPGDVIGIGGGSTTYLFAQYLFESDKSAGITVLTNSLPVADLVEGLDNRDVEVIVTGGVTTRFKSLIGPIANKVIGSLRVNKLFLGAHAVSVPRGFLTPNSLESSTNAAFIAIADHTIMLADHTKWSNTSLSLFATFDDVETIITDSALPEASLEETKKLVPNVIVS</sequence>
<keyword evidence="1" id="KW-0805">Transcription regulation</keyword>
<dbReference type="SUPFAM" id="SSF46785">
    <property type="entry name" value="Winged helix' DNA-binding domain"/>
    <property type="match status" value="1"/>
</dbReference>
<dbReference type="PROSITE" id="PS51000">
    <property type="entry name" value="HTH_DEOR_2"/>
    <property type="match status" value="1"/>
</dbReference>
<dbReference type="InterPro" id="IPR037171">
    <property type="entry name" value="NagB/RpiA_transferase-like"/>
</dbReference>
<dbReference type="Gene3D" id="1.10.10.10">
    <property type="entry name" value="Winged helix-like DNA-binding domain superfamily/Winged helix DNA-binding domain"/>
    <property type="match status" value="1"/>
</dbReference>
<dbReference type="InterPro" id="IPR001034">
    <property type="entry name" value="DeoR_HTH"/>
</dbReference>
<dbReference type="PANTHER" id="PTHR30363:SF44">
    <property type="entry name" value="AGA OPERON TRANSCRIPTIONAL REPRESSOR-RELATED"/>
    <property type="match status" value="1"/>
</dbReference>
<keyword evidence="6" id="KW-1185">Reference proteome</keyword>
<evidence type="ECO:0000313" key="6">
    <source>
        <dbReference type="Proteomes" id="UP000216454"/>
    </source>
</evidence>
<dbReference type="GO" id="GO:0003700">
    <property type="term" value="F:DNA-binding transcription factor activity"/>
    <property type="evidence" value="ECO:0007669"/>
    <property type="project" value="InterPro"/>
</dbReference>
<evidence type="ECO:0000256" key="1">
    <source>
        <dbReference type="ARBA" id="ARBA00023015"/>
    </source>
</evidence>
<dbReference type="InterPro" id="IPR036388">
    <property type="entry name" value="WH-like_DNA-bd_sf"/>
</dbReference>
<protein>
    <submittedName>
        <fullName evidence="5">DeoR family transcriptional regulator</fullName>
    </submittedName>
</protein>
<dbReference type="SMART" id="SM01134">
    <property type="entry name" value="DeoRC"/>
    <property type="match status" value="1"/>
</dbReference>
<gene>
    <name evidence="5" type="ORF">PSSU_1574</name>
</gene>
<keyword evidence="2" id="KW-0238">DNA-binding</keyword>
<proteinExistence type="predicted"/>